<dbReference type="InterPro" id="IPR002838">
    <property type="entry name" value="AIM24"/>
</dbReference>
<comment type="caution">
    <text evidence="1">The sequence shown here is derived from an EMBL/GenBank/DDBJ whole genome shotgun (WGS) entry which is preliminary data.</text>
</comment>
<reference evidence="1 2" key="1">
    <citation type="journal article" date="2018" name="Syst. Appl. Microbiol.">
        <title>Abditibacterium utsteinense sp. nov., the first cultivated member of candidate phylum FBP, isolated from ice-free Antarctic soil samples.</title>
        <authorList>
            <person name="Tahon G."/>
            <person name="Tytgat B."/>
            <person name="Lebbe L."/>
            <person name="Carlier A."/>
            <person name="Willems A."/>
        </authorList>
    </citation>
    <scope>NUCLEOTIDE SEQUENCE [LARGE SCALE GENOMIC DNA]</scope>
    <source>
        <strain evidence="1 2">LMG 29911</strain>
    </source>
</reference>
<organism evidence="1 2">
    <name type="scientific">Abditibacterium utsteinense</name>
    <dbReference type="NCBI Taxonomy" id="1960156"/>
    <lineage>
        <taxon>Bacteria</taxon>
        <taxon>Pseudomonadati</taxon>
        <taxon>Abditibacteriota</taxon>
        <taxon>Abditibacteriia</taxon>
        <taxon>Abditibacteriales</taxon>
        <taxon>Abditibacteriaceae</taxon>
        <taxon>Abditibacterium</taxon>
    </lineage>
</organism>
<dbReference type="PANTHER" id="PTHR38074">
    <property type="entry name" value="ALTERED INHERITANCE OF MITOCHONDRIA PROTEIN 24, MITOCHONDRIAL"/>
    <property type="match status" value="1"/>
</dbReference>
<dbReference type="RefSeq" id="WP_106380929.1">
    <property type="nucleotide sequence ID" value="NZ_NIGF01000018.1"/>
</dbReference>
<dbReference type="InParanoid" id="A0A2S8SQ78"/>
<dbReference type="AlphaFoldDB" id="A0A2S8SQ78"/>
<name>A0A2S8SQ78_9BACT</name>
<dbReference type="EMBL" id="NIGF01000018">
    <property type="protein sequence ID" value="PQV62936.1"/>
    <property type="molecule type" value="Genomic_DNA"/>
</dbReference>
<dbReference type="Pfam" id="PF01987">
    <property type="entry name" value="AIM24"/>
    <property type="match status" value="1"/>
</dbReference>
<dbReference type="SUPFAM" id="SSF51219">
    <property type="entry name" value="TRAP-like"/>
    <property type="match status" value="1"/>
</dbReference>
<proteinExistence type="predicted"/>
<sequence length="243" mass="26094">MKLNPSNLPKNDNVNRYAFCVDVDGETFIQKGKMIAYYGQLRFESLGSGPLDVLVQNAFNAPLFVNDFVVVTGRGQLILGDRGNDVNSFDLEAGNLTVKSSNVLGFDASLVCQQSIVPGYLTLLGTGKFLASSNGPVHFMEPPARVDADALLGWADLPCPSLRYDHAHVRNALQAAGTLLGARKSGEEEQLDFTGAGTILVQSSEEALQGRSGLAPILAQVSGLHQNELQQLQTHIAARLRSN</sequence>
<gene>
    <name evidence="1" type="ORF">B1R32_11833</name>
</gene>
<dbReference type="Proteomes" id="UP000237684">
    <property type="component" value="Unassembled WGS sequence"/>
</dbReference>
<dbReference type="InterPro" id="IPR036983">
    <property type="entry name" value="AIM24_sf"/>
</dbReference>
<accession>A0A2S8SQ78</accession>
<dbReference type="OrthoDB" id="3459791at2"/>
<dbReference type="Gene3D" id="3.60.160.10">
    <property type="entry name" value="Mitochondrial biogenesis AIM24"/>
    <property type="match status" value="1"/>
</dbReference>
<keyword evidence="2" id="KW-1185">Reference proteome</keyword>
<protein>
    <submittedName>
        <fullName evidence="1">Putative conserved protein, AIM24 family</fullName>
    </submittedName>
</protein>
<evidence type="ECO:0000313" key="1">
    <source>
        <dbReference type="EMBL" id="PQV62936.1"/>
    </source>
</evidence>
<evidence type="ECO:0000313" key="2">
    <source>
        <dbReference type="Proteomes" id="UP000237684"/>
    </source>
</evidence>
<dbReference type="PANTHER" id="PTHR38074:SF1">
    <property type="entry name" value="ALTERED INHERITANCE OF MITOCHONDRIA PROTEIN 24, MITOCHONDRIAL"/>
    <property type="match status" value="1"/>
</dbReference>
<dbReference type="InterPro" id="IPR016031">
    <property type="entry name" value="Trp_RNA-bd_attenuator-like_dom"/>
</dbReference>